<proteinExistence type="predicted"/>
<dbReference type="NCBIfam" id="TIGR04260">
    <property type="entry name" value="Cyano_gly_rpt"/>
    <property type="match status" value="1"/>
</dbReference>
<dbReference type="STRING" id="59922.P9303_04231"/>
<feature type="chain" id="PRO_5002642964" description="RSAM-associated Gly-rich repeat protein" evidence="2">
    <location>
        <begin position="26"/>
        <end position="123"/>
    </location>
</feature>
<evidence type="ECO:0000313" key="3">
    <source>
        <dbReference type="EMBL" id="ABM77175.1"/>
    </source>
</evidence>
<name>A2C6R5_PROM3</name>
<keyword evidence="2" id="KW-0732">Signal</keyword>
<dbReference type="Proteomes" id="UP000002274">
    <property type="component" value="Chromosome"/>
</dbReference>
<gene>
    <name evidence="3" type="ordered locus">P9303_04231</name>
</gene>
<feature type="region of interest" description="Disordered" evidence="1">
    <location>
        <begin position="70"/>
        <end position="123"/>
    </location>
</feature>
<dbReference type="RefSeq" id="WP_011825100.1">
    <property type="nucleotide sequence ID" value="NC_008820.1"/>
</dbReference>
<feature type="signal peptide" evidence="2">
    <location>
        <begin position="1"/>
        <end position="25"/>
    </location>
</feature>
<dbReference type="EMBL" id="CP000554">
    <property type="protein sequence ID" value="ABM77175.1"/>
    <property type="molecule type" value="Genomic_DNA"/>
</dbReference>
<dbReference type="BioCyc" id="PMAR59922:G1G80-393-MONOMER"/>
<accession>A2C6R5</accession>
<evidence type="ECO:0000256" key="2">
    <source>
        <dbReference type="SAM" id="SignalP"/>
    </source>
</evidence>
<sequence>MATRSLISLYALLATSAVITQSAEAAVYSQPNACNPIEANIQGIRNGSWSLFLRPNNIIFGENDQARSWKNGSGKSWKNGSSSGKWKNGSGKNWKNSSGWRNGGWRNGSSGKWKNGSGGFLNW</sequence>
<organism evidence="3 4">
    <name type="scientific">Prochlorococcus marinus (strain MIT 9303)</name>
    <dbReference type="NCBI Taxonomy" id="59922"/>
    <lineage>
        <taxon>Bacteria</taxon>
        <taxon>Bacillati</taxon>
        <taxon>Cyanobacteriota</taxon>
        <taxon>Cyanophyceae</taxon>
        <taxon>Synechococcales</taxon>
        <taxon>Prochlorococcaceae</taxon>
        <taxon>Prochlorococcus</taxon>
    </lineage>
</organism>
<reference evidence="3 4" key="1">
    <citation type="journal article" date="2007" name="PLoS Genet.">
        <title>Patterns and implications of gene gain and loss in the evolution of Prochlorococcus.</title>
        <authorList>
            <person name="Kettler G.C."/>
            <person name="Martiny A.C."/>
            <person name="Huang K."/>
            <person name="Zucker J."/>
            <person name="Coleman M.L."/>
            <person name="Rodrigue S."/>
            <person name="Chen F."/>
            <person name="Lapidus A."/>
            <person name="Ferriera S."/>
            <person name="Johnson J."/>
            <person name="Steglich C."/>
            <person name="Church G.M."/>
            <person name="Richardson P."/>
            <person name="Chisholm S.W."/>
        </authorList>
    </citation>
    <scope>NUCLEOTIDE SEQUENCE [LARGE SCALE GENOMIC DNA]</scope>
    <source>
        <strain evidence="3 4">MIT 9303</strain>
    </source>
</reference>
<protein>
    <recommendedName>
        <fullName evidence="5">RSAM-associated Gly-rich repeat protein</fullName>
    </recommendedName>
</protein>
<dbReference type="AlphaFoldDB" id="A2C6R5"/>
<feature type="compositionally biased region" description="Low complexity" evidence="1">
    <location>
        <begin position="70"/>
        <end position="100"/>
    </location>
</feature>
<evidence type="ECO:0000313" key="4">
    <source>
        <dbReference type="Proteomes" id="UP000002274"/>
    </source>
</evidence>
<evidence type="ECO:0000256" key="1">
    <source>
        <dbReference type="SAM" id="MobiDB-lite"/>
    </source>
</evidence>
<dbReference type="KEGG" id="pmf:P9303_04231"/>
<dbReference type="HOGENOM" id="CLU_160755_0_0_3"/>
<dbReference type="InterPro" id="IPR026356">
    <property type="entry name" value="GrrA/OscA1_RiPP"/>
</dbReference>
<evidence type="ECO:0008006" key="5">
    <source>
        <dbReference type="Google" id="ProtNLM"/>
    </source>
</evidence>